<keyword evidence="3" id="KW-1185">Reference proteome</keyword>
<dbReference type="EMBL" id="FNCH01000028">
    <property type="protein sequence ID" value="SDH54240.1"/>
    <property type="molecule type" value="Genomic_DNA"/>
</dbReference>
<evidence type="ECO:0000313" key="2">
    <source>
        <dbReference type="EMBL" id="SDH54240.1"/>
    </source>
</evidence>
<feature type="region of interest" description="Disordered" evidence="1">
    <location>
        <begin position="1"/>
        <end position="44"/>
    </location>
</feature>
<name>A0A1G8DAC0_9SPHI</name>
<sequence length="87" mass="9708">MAKKNLGNLEENNKNMTGVGALFNVPPKVDQTAKRKSEADLEEEEEITGYPLRMKKGWLKQLKIMSANTGTSVKDLILNAVADKYKL</sequence>
<protein>
    <submittedName>
        <fullName evidence="2">Uncharacterized protein</fullName>
    </submittedName>
</protein>
<feature type="compositionally biased region" description="Low complexity" evidence="1">
    <location>
        <begin position="1"/>
        <end position="10"/>
    </location>
</feature>
<dbReference type="STRING" id="405671.SAMN05421827_12853"/>
<accession>A0A1G8DAC0</accession>
<dbReference type="OrthoDB" id="771053at2"/>
<reference evidence="3" key="1">
    <citation type="submission" date="2016-10" db="EMBL/GenBank/DDBJ databases">
        <authorList>
            <person name="Varghese N."/>
            <person name="Submissions S."/>
        </authorList>
    </citation>
    <scope>NUCLEOTIDE SEQUENCE [LARGE SCALE GENOMIC DNA]</scope>
    <source>
        <strain evidence="3">DSM 17933</strain>
    </source>
</reference>
<organism evidence="2 3">
    <name type="scientific">Pedobacter terrae</name>
    <dbReference type="NCBI Taxonomy" id="405671"/>
    <lineage>
        <taxon>Bacteria</taxon>
        <taxon>Pseudomonadati</taxon>
        <taxon>Bacteroidota</taxon>
        <taxon>Sphingobacteriia</taxon>
        <taxon>Sphingobacteriales</taxon>
        <taxon>Sphingobacteriaceae</taxon>
        <taxon>Pedobacter</taxon>
    </lineage>
</organism>
<proteinExistence type="predicted"/>
<evidence type="ECO:0000313" key="3">
    <source>
        <dbReference type="Proteomes" id="UP000199643"/>
    </source>
</evidence>
<evidence type="ECO:0000256" key="1">
    <source>
        <dbReference type="SAM" id="MobiDB-lite"/>
    </source>
</evidence>
<dbReference type="Proteomes" id="UP000199643">
    <property type="component" value="Unassembled WGS sequence"/>
</dbReference>
<gene>
    <name evidence="2" type="ORF">SAMN05421827_12853</name>
</gene>
<dbReference type="AlphaFoldDB" id="A0A1G8DAC0"/>
<dbReference type="RefSeq" id="WP_090504175.1">
    <property type="nucleotide sequence ID" value="NZ_FNCH01000028.1"/>
</dbReference>